<evidence type="ECO:0000256" key="6">
    <source>
        <dbReference type="ARBA" id="ARBA00023014"/>
    </source>
</evidence>
<evidence type="ECO:0000313" key="13">
    <source>
        <dbReference type="EMBL" id="TDC24763.1"/>
    </source>
</evidence>
<dbReference type="PANTHER" id="PTHR38839">
    <property type="entry name" value="TRANSCRIPTIONAL REGULATOR WHID-RELATED"/>
    <property type="match status" value="1"/>
</dbReference>
<dbReference type="AlphaFoldDB" id="A0A4R4PRK9"/>
<dbReference type="PANTHER" id="PTHR38839:SF6">
    <property type="entry name" value="TRANSCRIPTIONAL REGULATOR WHIB1"/>
    <property type="match status" value="1"/>
</dbReference>
<evidence type="ECO:0000256" key="2">
    <source>
        <dbReference type="ARBA" id="ARBA00006597"/>
    </source>
</evidence>
<dbReference type="GO" id="GO:0045892">
    <property type="term" value="P:negative regulation of DNA-templated transcription"/>
    <property type="evidence" value="ECO:0007669"/>
    <property type="project" value="TreeGrafter"/>
</dbReference>
<gene>
    <name evidence="11" type="primary">whiB</name>
    <name evidence="13" type="ORF">E1261_25450</name>
</gene>
<dbReference type="InterPro" id="IPR003482">
    <property type="entry name" value="Whib"/>
</dbReference>
<dbReference type="GO" id="GO:0035731">
    <property type="term" value="F:dinitrosyl-iron complex binding"/>
    <property type="evidence" value="ECO:0007669"/>
    <property type="project" value="UniProtKB-UniRule"/>
</dbReference>
<comment type="PTM">
    <text evidence="11">Upon Fe-S cluster removal intramolecular disulfide bonds are formed.</text>
</comment>
<keyword evidence="9 11" id="KW-1015">Disulfide bond</keyword>
<dbReference type="GO" id="GO:0046872">
    <property type="term" value="F:metal ion binding"/>
    <property type="evidence" value="ECO:0007669"/>
    <property type="project" value="UniProtKB-KW"/>
</dbReference>
<evidence type="ECO:0000313" key="14">
    <source>
        <dbReference type="Proteomes" id="UP000295075"/>
    </source>
</evidence>
<comment type="function">
    <text evidence="11">Acts as a transcriptional regulator. Probably redox-responsive. The apo- but not holo-form probably binds DNA.</text>
</comment>
<reference evidence="13 14" key="1">
    <citation type="submission" date="2019-03" db="EMBL/GenBank/DDBJ databases">
        <title>Draft genome sequences of novel Actinobacteria.</title>
        <authorList>
            <person name="Sahin N."/>
            <person name="Ay H."/>
            <person name="Saygin H."/>
        </authorList>
    </citation>
    <scope>NUCLEOTIDE SEQUENCE [LARGE SCALE GENOMIC DNA]</scope>
    <source>
        <strain evidence="13 14">JCM 30547</strain>
    </source>
</reference>
<dbReference type="InterPro" id="IPR034768">
    <property type="entry name" value="4FE4S_WBL"/>
</dbReference>
<feature type="binding site" evidence="11">
    <location>
        <position position="51"/>
    </location>
    <ligand>
        <name>[4Fe-4S] cluster</name>
        <dbReference type="ChEBI" id="CHEBI:49883"/>
    </ligand>
</feature>
<dbReference type="GO" id="GO:0047134">
    <property type="term" value="F:protein-disulfide reductase [NAD(P)H] activity"/>
    <property type="evidence" value="ECO:0007669"/>
    <property type="project" value="TreeGrafter"/>
</dbReference>
<dbReference type="GO" id="GO:0051539">
    <property type="term" value="F:4 iron, 4 sulfur cluster binding"/>
    <property type="evidence" value="ECO:0007669"/>
    <property type="project" value="UniProtKB-UniRule"/>
</dbReference>
<dbReference type="EMBL" id="SMKA01000134">
    <property type="protein sequence ID" value="TDC24763.1"/>
    <property type="molecule type" value="Genomic_DNA"/>
</dbReference>
<dbReference type="Pfam" id="PF02467">
    <property type="entry name" value="Whib"/>
    <property type="match status" value="1"/>
</dbReference>
<keyword evidence="11" id="KW-0963">Cytoplasm</keyword>
<keyword evidence="3 11" id="KW-0004">4Fe-4S</keyword>
<keyword evidence="8 11" id="KW-0238">DNA-binding</keyword>
<comment type="subcellular location">
    <subcellularLocation>
        <location evidence="1 11">Cytoplasm</location>
    </subcellularLocation>
</comment>
<dbReference type="GO" id="GO:0005737">
    <property type="term" value="C:cytoplasm"/>
    <property type="evidence" value="ECO:0007669"/>
    <property type="project" value="UniProtKB-SubCell"/>
</dbReference>
<feature type="binding site" evidence="11">
    <location>
        <position position="14"/>
    </location>
    <ligand>
        <name>[4Fe-4S] cluster</name>
        <dbReference type="ChEBI" id="CHEBI:49883"/>
    </ligand>
</feature>
<evidence type="ECO:0000256" key="7">
    <source>
        <dbReference type="ARBA" id="ARBA00023015"/>
    </source>
</evidence>
<keyword evidence="10 11" id="KW-0804">Transcription</keyword>
<dbReference type="GO" id="GO:0003677">
    <property type="term" value="F:DNA binding"/>
    <property type="evidence" value="ECO:0007669"/>
    <property type="project" value="UniProtKB-UniRule"/>
</dbReference>
<evidence type="ECO:0000256" key="8">
    <source>
        <dbReference type="ARBA" id="ARBA00023125"/>
    </source>
</evidence>
<sequence>MRVRAAGWILAAACRDEDPELFFPIGTTGPSLPQIEAAKRVCRRCPVRTDCLESALESGQDAGIWGGLTELERRELKHGRRRVNRRG</sequence>
<evidence type="ECO:0000256" key="9">
    <source>
        <dbReference type="ARBA" id="ARBA00023157"/>
    </source>
</evidence>
<keyword evidence="5 11" id="KW-0408">Iron</keyword>
<keyword evidence="14" id="KW-1185">Reference proteome</keyword>
<dbReference type="PROSITE" id="PS51674">
    <property type="entry name" value="4FE4S_WBL"/>
    <property type="match status" value="1"/>
</dbReference>
<dbReference type="RefSeq" id="WP_132410712.1">
    <property type="nucleotide sequence ID" value="NZ_SMKA01000134.1"/>
</dbReference>
<evidence type="ECO:0000256" key="3">
    <source>
        <dbReference type="ARBA" id="ARBA00022485"/>
    </source>
</evidence>
<organism evidence="13 14">
    <name type="scientific">Kribbella albertanoniae</name>
    <dbReference type="NCBI Taxonomy" id="1266829"/>
    <lineage>
        <taxon>Bacteria</taxon>
        <taxon>Bacillati</taxon>
        <taxon>Actinomycetota</taxon>
        <taxon>Actinomycetes</taxon>
        <taxon>Propionibacteriales</taxon>
        <taxon>Kribbellaceae</taxon>
        <taxon>Kribbella</taxon>
    </lineage>
</organism>
<accession>A0A4R4PRK9</accession>
<dbReference type="OrthoDB" id="8104048at2"/>
<protein>
    <recommendedName>
        <fullName evidence="11">Transcriptional regulator WhiB</fullName>
    </recommendedName>
</protein>
<keyword evidence="6 11" id="KW-0411">Iron-sulfur</keyword>
<feature type="binding site" evidence="11">
    <location>
        <position position="42"/>
    </location>
    <ligand>
        <name>[4Fe-4S] cluster</name>
        <dbReference type="ChEBI" id="CHEBI:49883"/>
    </ligand>
</feature>
<comment type="similarity">
    <text evidence="2 11">Belongs to the WhiB family.</text>
</comment>
<evidence type="ECO:0000256" key="11">
    <source>
        <dbReference type="HAMAP-Rule" id="MF_01479"/>
    </source>
</evidence>
<evidence type="ECO:0000256" key="1">
    <source>
        <dbReference type="ARBA" id="ARBA00004496"/>
    </source>
</evidence>
<feature type="domain" description="4Fe-4S Wbl-type" evidence="12">
    <location>
        <begin position="13"/>
        <end position="75"/>
    </location>
</feature>
<evidence type="ECO:0000256" key="5">
    <source>
        <dbReference type="ARBA" id="ARBA00023004"/>
    </source>
</evidence>
<proteinExistence type="inferred from homology"/>
<evidence type="ECO:0000259" key="12">
    <source>
        <dbReference type="PROSITE" id="PS51674"/>
    </source>
</evidence>
<keyword evidence="4 11" id="KW-0479">Metal-binding</keyword>
<comment type="PTM">
    <text evidence="11">The Fe-S cluster can be nitrosylated by nitric oxide (NO).</text>
</comment>
<dbReference type="Proteomes" id="UP000295075">
    <property type="component" value="Unassembled WGS sequence"/>
</dbReference>
<dbReference type="GO" id="GO:0045454">
    <property type="term" value="P:cell redox homeostasis"/>
    <property type="evidence" value="ECO:0007669"/>
    <property type="project" value="TreeGrafter"/>
</dbReference>
<keyword evidence="7 11" id="KW-0805">Transcription regulation</keyword>
<name>A0A4R4PRK9_9ACTN</name>
<evidence type="ECO:0000256" key="10">
    <source>
        <dbReference type="ARBA" id="ARBA00023163"/>
    </source>
</evidence>
<dbReference type="HAMAP" id="MF_01479">
    <property type="entry name" value="WhiB"/>
    <property type="match status" value="1"/>
</dbReference>
<evidence type="ECO:0000256" key="4">
    <source>
        <dbReference type="ARBA" id="ARBA00022723"/>
    </source>
</evidence>
<comment type="caution">
    <text evidence="13">The sequence shown here is derived from an EMBL/GenBank/DDBJ whole genome shotgun (WGS) entry which is preliminary data.</text>
</comment>
<comment type="cofactor">
    <cofactor evidence="11">
        <name>[4Fe-4S] cluster</name>
        <dbReference type="ChEBI" id="CHEBI:49883"/>
    </cofactor>
    <text evidence="11">Binds 1 [4Fe-4S] cluster per subunit. Following nitrosylation of the [4Fe-4S] cluster binds 1 [4Fe-8(NO)] cluster per subunit.</text>
</comment>
<feature type="binding site" evidence="11">
    <location>
        <position position="45"/>
    </location>
    <ligand>
        <name>[4Fe-4S] cluster</name>
        <dbReference type="ChEBI" id="CHEBI:49883"/>
    </ligand>
</feature>